<keyword evidence="5" id="KW-0441">Lipid A biosynthesis</keyword>
<feature type="transmembrane region" description="Helical" evidence="11">
    <location>
        <begin position="144"/>
        <end position="160"/>
    </location>
</feature>
<dbReference type="InterPro" id="IPR000620">
    <property type="entry name" value="EamA_dom"/>
</dbReference>
<feature type="chain" id="PRO_5016614669" description="EamA domain-containing protein" evidence="12">
    <location>
        <begin position="18"/>
        <end position="281"/>
    </location>
</feature>
<dbReference type="SUPFAM" id="SSF103481">
    <property type="entry name" value="Multidrug resistance efflux transporter EmrE"/>
    <property type="match status" value="2"/>
</dbReference>
<comment type="subcellular location">
    <subcellularLocation>
        <location evidence="1">Cell membrane</location>
        <topology evidence="1">Multi-pass membrane protein</topology>
    </subcellularLocation>
</comment>
<keyword evidence="4" id="KW-0997">Cell inner membrane</keyword>
<keyword evidence="3" id="KW-0444">Lipid biosynthesis</keyword>
<feature type="domain" description="EamA" evidence="13">
    <location>
        <begin position="148"/>
        <end position="276"/>
    </location>
</feature>
<dbReference type="Gene3D" id="1.10.3730.20">
    <property type="match status" value="1"/>
</dbReference>
<feature type="signal peptide" evidence="12">
    <location>
        <begin position="1"/>
        <end position="17"/>
    </location>
</feature>
<feature type="transmembrane region" description="Helical" evidence="11">
    <location>
        <begin position="62"/>
        <end position="80"/>
    </location>
</feature>
<dbReference type="EMBL" id="QURN01000001">
    <property type="protein sequence ID" value="RFC69254.1"/>
    <property type="molecule type" value="Genomic_DNA"/>
</dbReference>
<evidence type="ECO:0000256" key="4">
    <source>
        <dbReference type="ARBA" id="ARBA00022519"/>
    </source>
</evidence>
<feature type="transmembrane region" description="Helical" evidence="11">
    <location>
        <begin position="100"/>
        <end position="132"/>
    </location>
</feature>
<keyword evidence="9" id="KW-0443">Lipid metabolism</keyword>
<keyword evidence="15" id="KW-1185">Reference proteome</keyword>
<protein>
    <recommendedName>
        <fullName evidence="13">EamA domain-containing protein</fullName>
    </recommendedName>
</protein>
<dbReference type="PANTHER" id="PTHR30561">
    <property type="entry name" value="SMR FAMILY PROTON-DEPENDENT DRUG EFFLUX TRANSPORTER SUGE"/>
    <property type="match status" value="1"/>
</dbReference>
<feature type="transmembrane region" description="Helical" evidence="11">
    <location>
        <begin position="204"/>
        <end position="225"/>
    </location>
</feature>
<dbReference type="GO" id="GO:0022857">
    <property type="term" value="F:transmembrane transporter activity"/>
    <property type="evidence" value="ECO:0007669"/>
    <property type="project" value="InterPro"/>
</dbReference>
<name>A0A371XJM2_9HYPH</name>
<feature type="transmembrane region" description="Helical" evidence="11">
    <location>
        <begin position="260"/>
        <end position="279"/>
    </location>
</feature>
<evidence type="ECO:0000256" key="8">
    <source>
        <dbReference type="ARBA" id="ARBA00022989"/>
    </source>
</evidence>
<keyword evidence="12" id="KW-0732">Signal</keyword>
<reference evidence="15" key="1">
    <citation type="submission" date="2018-08" db="EMBL/GenBank/DDBJ databases">
        <authorList>
            <person name="Im W.T."/>
        </authorList>
    </citation>
    <scope>NUCLEOTIDE SEQUENCE [LARGE SCALE GENOMIC DNA]</scope>
    <source>
        <strain evidence="15">LA-28</strain>
    </source>
</reference>
<organism evidence="14 15">
    <name type="scientific">Mesorhizobium denitrificans</name>
    <dbReference type="NCBI Taxonomy" id="2294114"/>
    <lineage>
        <taxon>Bacteria</taxon>
        <taxon>Pseudomonadati</taxon>
        <taxon>Pseudomonadota</taxon>
        <taxon>Alphaproteobacteria</taxon>
        <taxon>Hyphomicrobiales</taxon>
        <taxon>Phyllobacteriaceae</taxon>
        <taxon>Mesorhizobium</taxon>
    </lineage>
</organism>
<keyword evidence="2" id="KW-1003">Cell membrane</keyword>
<accession>A0A371XJM2</accession>
<evidence type="ECO:0000256" key="1">
    <source>
        <dbReference type="ARBA" id="ARBA00004651"/>
    </source>
</evidence>
<evidence type="ECO:0000256" key="10">
    <source>
        <dbReference type="ARBA" id="ARBA00023136"/>
    </source>
</evidence>
<evidence type="ECO:0000256" key="2">
    <source>
        <dbReference type="ARBA" id="ARBA00022475"/>
    </source>
</evidence>
<feature type="transmembrane region" description="Helical" evidence="11">
    <location>
        <begin position="231"/>
        <end position="253"/>
    </location>
</feature>
<evidence type="ECO:0000313" key="15">
    <source>
        <dbReference type="Proteomes" id="UP000262379"/>
    </source>
</evidence>
<dbReference type="GO" id="GO:0009103">
    <property type="term" value="P:lipopolysaccharide biosynthetic process"/>
    <property type="evidence" value="ECO:0007669"/>
    <property type="project" value="UniProtKB-KW"/>
</dbReference>
<feature type="transmembrane region" description="Helical" evidence="11">
    <location>
        <begin position="172"/>
        <end position="192"/>
    </location>
</feature>
<evidence type="ECO:0000259" key="13">
    <source>
        <dbReference type="Pfam" id="PF00892"/>
    </source>
</evidence>
<gene>
    <name evidence="14" type="ORF">DY251_00420</name>
</gene>
<keyword evidence="7" id="KW-0448">Lipopolysaccharide biosynthesis</keyword>
<sequence>MSSFALTLVLSAAVLHASWNALVKAAPDRALTIAAIALVNAVAGLALILFSGVPASASWPMIAASTLLHYLYYTFMYQAYRLGDLSHVYPISRGMAPALVALGTFLLIGEVLPPLGLAGLAAVTLGIGVLAFQRGAAFADRQTLVAAGLLGLTIAAYSVADGIGVRWSENPMAYMGWLFLLESPVVIAVLWMRRRNGTQFDPRTFGIGLIGGLVSVTAYGVVLYAKTIAPIGAVSAVRESSVIIAALIGVIIFGERPWKGRILAALIVAVGVIMLAFSGSH</sequence>
<evidence type="ECO:0000256" key="9">
    <source>
        <dbReference type="ARBA" id="ARBA00023098"/>
    </source>
</evidence>
<evidence type="ECO:0000256" key="3">
    <source>
        <dbReference type="ARBA" id="ARBA00022516"/>
    </source>
</evidence>
<evidence type="ECO:0000256" key="12">
    <source>
        <dbReference type="SAM" id="SignalP"/>
    </source>
</evidence>
<dbReference type="Proteomes" id="UP000262379">
    <property type="component" value="Unassembled WGS sequence"/>
</dbReference>
<proteinExistence type="predicted"/>
<dbReference type="InterPro" id="IPR000390">
    <property type="entry name" value="Small_drug/metabolite_transptr"/>
</dbReference>
<dbReference type="GO" id="GO:0005886">
    <property type="term" value="C:plasma membrane"/>
    <property type="evidence" value="ECO:0007669"/>
    <property type="project" value="UniProtKB-SubCell"/>
</dbReference>
<dbReference type="GO" id="GO:0009245">
    <property type="term" value="P:lipid A biosynthetic process"/>
    <property type="evidence" value="ECO:0007669"/>
    <property type="project" value="UniProtKB-KW"/>
</dbReference>
<dbReference type="InterPro" id="IPR037185">
    <property type="entry name" value="EmrE-like"/>
</dbReference>
<comment type="caution">
    <text evidence="14">The sequence shown here is derived from an EMBL/GenBank/DDBJ whole genome shotgun (WGS) entry which is preliminary data.</text>
</comment>
<dbReference type="AlphaFoldDB" id="A0A371XJM2"/>
<dbReference type="PANTHER" id="PTHR30561:SF9">
    <property type="entry name" value="4-AMINO-4-DEOXY-L-ARABINOSE-PHOSPHOUNDECAPRENOL FLIPPASE SUBUNIT ARNF-RELATED"/>
    <property type="match status" value="1"/>
</dbReference>
<keyword evidence="8 11" id="KW-1133">Transmembrane helix</keyword>
<evidence type="ECO:0000313" key="14">
    <source>
        <dbReference type="EMBL" id="RFC69254.1"/>
    </source>
</evidence>
<evidence type="ECO:0000256" key="5">
    <source>
        <dbReference type="ARBA" id="ARBA00022556"/>
    </source>
</evidence>
<keyword evidence="10 11" id="KW-0472">Membrane</keyword>
<keyword evidence="6 11" id="KW-0812">Transmembrane</keyword>
<evidence type="ECO:0000256" key="7">
    <source>
        <dbReference type="ARBA" id="ARBA00022985"/>
    </source>
</evidence>
<dbReference type="RefSeq" id="WP_116621875.1">
    <property type="nucleotide sequence ID" value="NZ_QURN01000001.1"/>
</dbReference>
<evidence type="ECO:0000256" key="11">
    <source>
        <dbReference type="SAM" id="Phobius"/>
    </source>
</evidence>
<evidence type="ECO:0000256" key="6">
    <source>
        <dbReference type="ARBA" id="ARBA00022692"/>
    </source>
</evidence>
<dbReference type="Pfam" id="PF00892">
    <property type="entry name" value="EamA"/>
    <property type="match status" value="1"/>
</dbReference>
<feature type="transmembrane region" description="Helical" evidence="11">
    <location>
        <begin position="30"/>
        <end position="50"/>
    </location>
</feature>